<evidence type="ECO:0000256" key="1">
    <source>
        <dbReference type="SAM" id="MobiDB-lite"/>
    </source>
</evidence>
<evidence type="ECO:0000313" key="4">
    <source>
        <dbReference type="Proteomes" id="UP001204445"/>
    </source>
</evidence>
<dbReference type="PANTHER" id="PTHR11102:SF160">
    <property type="entry name" value="ERAD-ASSOCIATED E3 UBIQUITIN-PROTEIN LIGASE COMPONENT HRD3"/>
    <property type="match status" value="1"/>
</dbReference>
<accession>A0AAE3HK91</accession>
<dbReference type="SMART" id="SM00671">
    <property type="entry name" value="SEL1"/>
    <property type="match status" value="2"/>
</dbReference>
<dbReference type="PANTHER" id="PTHR11102">
    <property type="entry name" value="SEL-1-LIKE PROTEIN"/>
    <property type="match status" value="1"/>
</dbReference>
<keyword evidence="4" id="KW-1185">Reference proteome</keyword>
<reference evidence="3" key="1">
    <citation type="submission" date="2022-08" db="EMBL/GenBank/DDBJ databases">
        <title>Genomic Encyclopedia of Type Strains, Phase III (KMG-III): the genomes of soil and plant-associated and newly described type strains.</title>
        <authorList>
            <person name="Whitman W."/>
        </authorList>
    </citation>
    <scope>NUCLEOTIDE SEQUENCE</scope>
    <source>
        <strain evidence="3">HMT 1</strain>
    </source>
</reference>
<keyword evidence="2" id="KW-0732">Signal</keyword>
<feature type="chain" id="PRO_5041915230" evidence="2">
    <location>
        <begin position="21"/>
        <end position="171"/>
    </location>
</feature>
<sequence>MKKIVYGLVLFFSLNMSAWADFNQGVVAYLMGEYDKAFTTMQSLSETADHGYAQYYLGMMYLKGQGTSQDVEEASKWLRKSAEQGIPQAQYNLARLYMKGEGVPRDYERAYVWYKTGASHKHAASANGIESAKSNLNEEQLSEAEKLSAEYIDKYGPKEGETGQAKSIPNE</sequence>
<organism evidence="3 4">
    <name type="scientific">Methylohalomonas lacus</name>
    <dbReference type="NCBI Taxonomy" id="398773"/>
    <lineage>
        <taxon>Bacteria</taxon>
        <taxon>Pseudomonadati</taxon>
        <taxon>Pseudomonadota</taxon>
        <taxon>Gammaproteobacteria</taxon>
        <taxon>Methylohalomonadales</taxon>
        <taxon>Methylohalomonadaceae</taxon>
        <taxon>Methylohalomonas</taxon>
    </lineage>
</organism>
<dbReference type="Pfam" id="PF08238">
    <property type="entry name" value="Sel1"/>
    <property type="match status" value="2"/>
</dbReference>
<dbReference type="InterPro" id="IPR006597">
    <property type="entry name" value="Sel1-like"/>
</dbReference>
<evidence type="ECO:0000313" key="3">
    <source>
        <dbReference type="EMBL" id="MCS3902437.1"/>
    </source>
</evidence>
<feature type="signal peptide" evidence="2">
    <location>
        <begin position="1"/>
        <end position="20"/>
    </location>
</feature>
<dbReference type="Proteomes" id="UP001204445">
    <property type="component" value="Unassembled WGS sequence"/>
</dbReference>
<comment type="caution">
    <text evidence="3">The sequence shown here is derived from an EMBL/GenBank/DDBJ whole genome shotgun (WGS) entry which is preliminary data.</text>
</comment>
<proteinExistence type="predicted"/>
<dbReference type="AlphaFoldDB" id="A0AAE3HK91"/>
<dbReference type="InterPro" id="IPR011990">
    <property type="entry name" value="TPR-like_helical_dom_sf"/>
</dbReference>
<evidence type="ECO:0000256" key="2">
    <source>
        <dbReference type="SAM" id="SignalP"/>
    </source>
</evidence>
<dbReference type="Gene3D" id="1.25.40.10">
    <property type="entry name" value="Tetratricopeptide repeat domain"/>
    <property type="match status" value="1"/>
</dbReference>
<feature type="compositionally biased region" description="Basic and acidic residues" evidence="1">
    <location>
        <begin position="147"/>
        <end position="161"/>
    </location>
</feature>
<gene>
    <name evidence="3" type="ORF">J2T55_000433</name>
</gene>
<name>A0AAE3HK91_9GAMM</name>
<dbReference type="SUPFAM" id="SSF81901">
    <property type="entry name" value="HCP-like"/>
    <property type="match status" value="1"/>
</dbReference>
<protein>
    <submittedName>
        <fullName evidence="3">TPR repeat protein</fullName>
    </submittedName>
</protein>
<dbReference type="EMBL" id="JANUCT010000002">
    <property type="protein sequence ID" value="MCS3902437.1"/>
    <property type="molecule type" value="Genomic_DNA"/>
</dbReference>
<feature type="region of interest" description="Disordered" evidence="1">
    <location>
        <begin position="147"/>
        <end position="171"/>
    </location>
</feature>
<dbReference type="RefSeq" id="WP_259053957.1">
    <property type="nucleotide sequence ID" value="NZ_JANUCT010000002.1"/>
</dbReference>
<dbReference type="InterPro" id="IPR050767">
    <property type="entry name" value="Sel1_AlgK"/>
</dbReference>